<comment type="cofactor">
    <cofactor evidence="1">
        <name>Zn(2+)</name>
        <dbReference type="ChEBI" id="CHEBI:29105"/>
    </cofactor>
</comment>
<dbReference type="NCBIfam" id="TIGR01430">
    <property type="entry name" value="aden_deam"/>
    <property type="match status" value="1"/>
</dbReference>
<dbReference type="PANTHER" id="PTHR43114">
    <property type="entry name" value="ADENINE DEAMINASE"/>
    <property type="match status" value="1"/>
</dbReference>
<evidence type="ECO:0000313" key="9">
    <source>
        <dbReference type="Proteomes" id="UP000693970"/>
    </source>
</evidence>
<dbReference type="GO" id="GO:0006146">
    <property type="term" value="P:adenine catabolic process"/>
    <property type="evidence" value="ECO:0007669"/>
    <property type="project" value="InterPro"/>
</dbReference>
<dbReference type="CDD" id="cd01320">
    <property type="entry name" value="ADA"/>
    <property type="match status" value="1"/>
</dbReference>
<keyword evidence="9" id="KW-1185">Reference proteome</keyword>
<feature type="domain" description="Adenosine deaminase" evidence="7">
    <location>
        <begin position="9"/>
        <end position="327"/>
    </location>
</feature>
<dbReference type="GO" id="GO:0006166">
    <property type="term" value="P:purine ribonucleoside salvage"/>
    <property type="evidence" value="ECO:0007669"/>
    <property type="project" value="UniProtKB-KW"/>
</dbReference>
<protein>
    <submittedName>
        <fullName evidence="8">Adenosine deaminase</fullName>
    </submittedName>
</protein>
<keyword evidence="6" id="KW-0862">Zinc</keyword>
<dbReference type="GO" id="GO:0005829">
    <property type="term" value="C:cytosol"/>
    <property type="evidence" value="ECO:0007669"/>
    <property type="project" value="TreeGrafter"/>
</dbReference>
<gene>
    <name evidence="8" type="ORF">IV203_034915</name>
</gene>
<dbReference type="OrthoDB" id="272271at2759"/>
<evidence type="ECO:0000256" key="4">
    <source>
        <dbReference type="ARBA" id="ARBA00022726"/>
    </source>
</evidence>
<evidence type="ECO:0000256" key="2">
    <source>
        <dbReference type="ARBA" id="ARBA00005058"/>
    </source>
</evidence>
<proteinExistence type="inferred from homology"/>
<dbReference type="Pfam" id="PF00962">
    <property type="entry name" value="A_deaminase"/>
    <property type="match status" value="1"/>
</dbReference>
<dbReference type="GO" id="GO:0043103">
    <property type="term" value="P:hypoxanthine salvage"/>
    <property type="evidence" value="ECO:0007669"/>
    <property type="project" value="TreeGrafter"/>
</dbReference>
<keyword evidence="5" id="KW-0378">Hydrolase</keyword>
<evidence type="ECO:0000313" key="8">
    <source>
        <dbReference type="EMBL" id="KAG7359817.1"/>
    </source>
</evidence>
<organism evidence="8 9">
    <name type="scientific">Nitzschia inconspicua</name>
    <dbReference type="NCBI Taxonomy" id="303405"/>
    <lineage>
        <taxon>Eukaryota</taxon>
        <taxon>Sar</taxon>
        <taxon>Stramenopiles</taxon>
        <taxon>Ochrophyta</taxon>
        <taxon>Bacillariophyta</taxon>
        <taxon>Bacillariophyceae</taxon>
        <taxon>Bacillariophycidae</taxon>
        <taxon>Bacillariales</taxon>
        <taxon>Bacillariaceae</taxon>
        <taxon>Nitzschia</taxon>
    </lineage>
</organism>
<keyword evidence="4" id="KW-0660">Purine salvage</keyword>
<name>A0A9K3PU53_9STRA</name>
<accession>A0A9K3PU53</accession>
<evidence type="ECO:0000256" key="5">
    <source>
        <dbReference type="ARBA" id="ARBA00022801"/>
    </source>
</evidence>
<comment type="caution">
    <text evidence="8">The sequence shown here is derived from an EMBL/GenBank/DDBJ whole genome shotgun (WGS) entry which is preliminary data.</text>
</comment>
<dbReference type="AlphaFoldDB" id="A0A9K3PU53"/>
<evidence type="ECO:0000256" key="3">
    <source>
        <dbReference type="ARBA" id="ARBA00022723"/>
    </source>
</evidence>
<dbReference type="GO" id="GO:0000034">
    <property type="term" value="F:adenine deaminase activity"/>
    <property type="evidence" value="ECO:0007669"/>
    <property type="project" value="InterPro"/>
</dbReference>
<dbReference type="GO" id="GO:0046872">
    <property type="term" value="F:metal ion binding"/>
    <property type="evidence" value="ECO:0007669"/>
    <property type="project" value="UniProtKB-KW"/>
</dbReference>
<keyword evidence="3" id="KW-0479">Metal-binding</keyword>
<reference evidence="8" key="1">
    <citation type="journal article" date="2021" name="Sci. Rep.">
        <title>Diploid genomic architecture of Nitzschia inconspicua, an elite biomass production diatom.</title>
        <authorList>
            <person name="Oliver A."/>
            <person name="Podell S."/>
            <person name="Pinowska A."/>
            <person name="Traller J.C."/>
            <person name="Smith S.R."/>
            <person name="McClure R."/>
            <person name="Beliaev A."/>
            <person name="Bohutskyi P."/>
            <person name="Hill E.A."/>
            <person name="Rabines A."/>
            <person name="Zheng H."/>
            <person name="Allen L.Z."/>
            <person name="Kuo A."/>
            <person name="Grigoriev I.V."/>
            <person name="Allen A.E."/>
            <person name="Hazlebeck D."/>
            <person name="Allen E.E."/>
        </authorList>
    </citation>
    <scope>NUCLEOTIDE SEQUENCE</scope>
    <source>
        <strain evidence="8">Hildebrandi</strain>
    </source>
</reference>
<evidence type="ECO:0000256" key="6">
    <source>
        <dbReference type="ARBA" id="ARBA00022833"/>
    </source>
</evidence>
<dbReference type="EMBL" id="JAGRRH010000013">
    <property type="protein sequence ID" value="KAG7359817.1"/>
    <property type="molecule type" value="Genomic_DNA"/>
</dbReference>
<evidence type="ECO:0000256" key="1">
    <source>
        <dbReference type="ARBA" id="ARBA00001947"/>
    </source>
</evidence>
<evidence type="ECO:0000259" key="7">
    <source>
        <dbReference type="Pfam" id="PF00962"/>
    </source>
</evidence>
<dbReference type="InterPro" id="IPR006330">
    <property type="entry name" value="Ado/ade_deaminase"/>
</dbReference>
<dbReference type="InterPro" id="IPR028892">
    <property type="entry name" value="ADE"/>
</dbReference>
<sequence>MDDFIAGLPKAELHLHIEGTLEPELLFDLARRNGVKIKHDSVEKLREAYAFENLQSFLDIYYEGADVLLHEADFYDLAMAYFRKASSENILHAEVFFDPQTHTCRGVPFKDIIMGLTRAKEDAKKELGISVYYIMCFLKHLSEEDAIATFQQSLEFKDLIIGVGLDSTELGNPPAKFQKVIQMSHEVGYRVVSHAGEEGPPEYVRDALDLLKVERIDHGIRSVEDKDLLQRIAKEKIPLTLCPLSNCKLCVIEKMEDFPLKTLLEANVCCTINSDDPSYFGGYIVENYKSITKSLNLSKEDLQLLAKNGFQASFAPDADKQKWIGMVEAYYQKHKAIVG</sequence>
<reference evidence="8" key="2">
    <citation type="submission" date="2021-04" db="EMBL/GenBank/DDBJ databases">
        <authorList>
            <person name="Podell S."/>
        </authorList>
    </citation>
    <scope>NUCLEOTIDE SEQUENCE</scope>
    <source>
        <strain evidence="8">Hildebrandi</strain>
    </source>
</reference>
<dbReference type="Proteomes" id="UP000693970">
    <property type="component" value="Unassembled WGS sequence"/>
</dbReference>
<dbReference type="PANTHER" id="PTHR43114:SF6">
    <property type="entry name" value="ADENINE DEAMINASE"/>
    <property type="match status" value="1"/>
</dbReference>
<dbReference type="HAMAP" id="MF_01962">
    <property type="entry name" value="Adenine_deaminase"/>
    <property type="match status" value="1"/>
</dbReference>
<dbReference type="NCBIfam" id="NF006850">
    <property type="entry name" value="PRK09358.1-6"/>
    <property type="match status" value="1"/>
</dbReference>
<dbReference type="FunFam" id="3.20.20.140:FF:000039">
    <property type="entry name" value="Adenine deaminase"/>
    <property type="match status" value="1"/>
</dbReference>
<comment type="pathway">
    <text evidence="2">Purine metabolism; purine nucleoside salvage.</text>
</comment>
<dbReference type="InterPro" id="IPR001365">
    <property type="entry name" value="A_deaminase_dom"/>
</dbReference>